<comment type="subunit">
    <text evidence="3">Interacts with GDP-bound and nucleotide-free forms of RAB11A.</text>
</comment>
<evidence type="ECO:0000313" key="6">
    <source>
        <dbReference type="EMBL" id="KFO20203.1"/>
    </source>
</evidence>
<feature type="compositionally biased region" description="Basic and acidic residues" evidence="5">
    <location>
        <begin position="150"/>
        <end position="163"/>
    </location>
</feature>
<dbReference type="EMBL" id="KN124851">
    <property type="protein sequence ID" value="KFO20203.1"/>
    <property type="molecule type" value="Genomic_DNA"/>
</dbReference>
<name>A0A091CR44_FUKDA</name>
<organism evidence="6 7">
    <name type="scientific">Fukomys damarensis</name>
    <name type="common">Damaraland mole rat</name>
    <name type="synonym">Cryptomys damarensis</name>
    <dbReference type="NCBI Taxonomy" id="885580"/>
    <lineage>
        <taxon>Eukaryota</taxon>
        <taxon>Metazoa</taxon>
        <taxon>Chordata</taxon>
        <taxon>Craniata</taxon>
        <taxon>Vertebrata</taxon>
        <taxon>Euteleostomi</taxon>
        <taxon>Mammalia</taxon>
        <taxon>Eutheria</taxon>
        <taxon>Euarchontoglires</taxon>
        <taxon>Glires</taxon>
        <taxon>Rodentia</taxon>
        <taxon>Hystricomorpha</taxon>
        <taxon>Bathyergidae</taxon>
        <taxon>Fukomys</taxon>
    </lineage>
</organism>
<dbReference type="GO" id="GO:0005737">
    <property type="term" value="C:cytoplasm"/>
    <property type="evidence" value="ECO:0007669"/>
    <property type="project" value="UniProtKB-SubCell"/>
</dbReference>
<keyword evidence="7" id="KW-1185">Reference proteome</keyword>
<evidence type="ECO:0000256" key="2">
    <source>
        <dbReference type="ARBA" id="ARBA00023054"/>
    </source>
</evidence>
<dbReference type="PANTHER" id="PTHR19423">
    <property type="entry name" value="SH3 DOMAIN-BINDING PROTEIN 5"/>
    <property type="match status" value="1"/>
</dbReference>
<sequence length="207" mass="23035">MQQLEKKLKRAISKSKPYFEPKVKYYIQLEQLKKTVDDLQATLTLAKGEYKTALKTLERISDEIHEGSAPVPWGLGAVAWEPRAAARLWRTCPEADLSRTQFLWPQRLLKTTAVATLCLKMAQKVSLCLASEFGMMFPVLGPWSECSSPECEKNEGAENKTSDKANNNRGLSNSGGGGRGPKPAKVKTGLLDQLLVITQQHDNNYLN</sequence>
<keyword evidence="3" id="KW-0963">Cytoplasm</keyword>
<dbReference type="Proteomes" id="UP000028990">
    <property type="component" value="Unassembled WGS sequence"/>
</dbReference>
<dbReference type="GO" id="GO:0005085">
    <property type="term" value="F:guanyl-nucleotide exchange factor activity"/>
    <property type="evidence" value="ECO:0007669"/>
    <property type="project" value="UniProtKB-UniRule"/>
</dbReference>
<dbReference type="GO" id="GO:0004860">
    <property type="term" value="F:protein kinase inhibitor activity"/>
    <property type="evidence" value="ECO:0007669"/>
    <property type="project" value="TreeGrafter"/>
</dbReference>
<gene>
    <name evidence="6" type="ORF">H920_18489</name>
</gene>
<evidence type="ECO:0000256" key="5">
    <source>
        <dbReference type="SAM" id="MobiDB-lite"/>
    </source>
</evidence>
<accession>A0A091CR44</accession>
<feature type="region of interest" description="Disordered" evidence="5">
    <location>
        <begin position="148"/>
        <end position="185"/>
    </location>
</feature>
<evidence type="ECO:0000256" key="4">
    <source>
        <dbReference type="SAM" id="Coils"/>
    </source>
</evidence>
<comment type="domain">
    <text evidence="3">The N-terminal half of the protein mediates interaction with RAB11A and functions as guanine nucleotide exchange factor. Four long alpha-helices (interrupted by a central kink) assemble into coiled coils, giving rise to a 'V' shape.</text>
</comment>
<keyword evidence="2 3" id="KW-0175">Coiled coil</keyword>
<dbReference type="GO" id="GO:0035556">
    <property type="term" value="P:intracellular signal transduction"/>
    <property type="evidence" value="ECO:0007669"/>
    <property type="project" value="UniProtKB-UniRule"/>
</dbReference>
<proteinExistence type="inferred from homology"/>
<dbReference type="InterPro" id="IPR007940">
    <property type="entry name" value="SH3BP5"/>
</dbReference>
<comment type="subcellular location">
    <subcellularLocation>
        <location evidence="3">Cytoplasm</location>
    </subcellularLocation>
    <text evidence="3">Colocalizes with RAB11A on cytoplasmic vesicle membranes.</text>
</comment>
<comment type="similarity">
    <text evidence="1 3">Belongs to the SH3BP5 family.</text>
</comment>
<evidence type="ECO:0000313" key="7">
    <source>
        <dbReference type="Proteomes" id="UP000028990"/>
    </source>
</evidence>
<dbReference type="GO" id="GO:0017124">
    <property type="term" value="F:SH3 domain binding"/>
    <property type="evidence" value="ECO:0007669"/>
    <property type="project" value="UniProtKB-UniRule"/>
</dbReference>
<dbReference type="AlphaFoldDB" id="A0A091CR44"/>
<protein>
    <recommendedName>
        <fullName evidence="3">SH3 domain-binding protein 5</fullName>
        <shortName evidence="3">SH3BP-5</shortName>
    </recommendedName>
</protein>
<dbReference type="Pfam" id="PF05276">
    <property type="entry name" value="SH3BP5"/>
    <property type="match status" value="1"/>
</dbReference>
<reference evidence="6 7" key="1">
    <citation type="submission" date="2013-11" db="EMBL/GenBank/DDBJ databases">
        <title>The Damaraland mole rat (Fukomys damarensis) genome and evolution of African mole rats.</title>
        <authorList>
            <person name="Gladyshev V.N."/>
            <person name="Fang X."/>
        </authorList>
    </citation>
    <scope>NUCLEOTIDE SEQUENCE [LARGE SCALE GENOMIC DNA]</scope>
    <source>
        <tissue evidence="6">Liver</tissue>
    </source>
</reference>
<keyword evidence="3" id="KW-0344">Guanine-nucleotide releasing factor</keyword>
<dbReference type="PANTHER" id="PTHR19423:SF1">
    <property type="entry name" value="SH3 DOMAIN-BINDING PROTEIN 5"/>
    <property type="match status" value="1"/>
</dbReference>
<evidence type="ECO:0000256" key="1">
    <source>
        <dbReference type="ARBA" id="ARBA00007796"/>
    </source>
</evidence>
<comment type="function">
    <text evidence="3">Functions as guanine nucleotide exchange factor (GEF) for RAB11A.</text>
</comment>
<evidence type="ECO:0000256" key="3">
    <source>
        <dbReference type="RuleBase" id="RU369054"/>
    </source>
</evidence>
<feature type="coiled-coil region" evidence="4">
    <location>
        <begin position="22"/>
        <end position="49"/>
    </location>
</feature>